<evidence type="ECO:0000256" key="1">
    <source>
        <dbReference type="SAM" id="MobiDB-lite"/>
    </source>
</evidence>
<organism evidence="2 3">
    <name type="scientific">Phytophthora palmivora</name>
    <dbReference type="NCBI Taxonomy" id="4796"/>
    <lineage>
        <taxon>Eukaryota</taxon>
        <taxon>Sar</taxon>
        <taxon>Stramenopiles</taxon>
        <taxon>Oomycota</taxon>
        <taxon>Peronosporomycetes</taxon>
        <taxon>Peronosporales</taxon>
        <taxon>Peronosporaceae</taxon>
        <taxon>Phytophthora</taxon>
    </lineage>
</organism>
<feature type="compositionally biased region" description="Polar residues" evidence="1">
    <location>
        <begin position="155"/>
        <end position="166"/>
    </location>
</feature>
<reference evidence="2 3" key="1">
    <citation type="journal article" date="2017" name="Genome Biol. Evol.">
        <title>Phytophthora megakarya and P. palmivora, closely related causal agents of cacao black pod rot, underwent increases in genome sizes and gene numbers by different mechanisms.</title>
        <authorList>
            <person name="Ali S.S."/>
            <person name="Shao J."/>
            <person name="Lary D.J."/>
            <person name="Kronmiller B."/>
            <person name="Shen D."/>
            <person name="Strem M.D."/>
            <person name="Amoako-Attah I."/>
            <person name="Akrofi A.Y."/>
            <person name="Begoude B.A."/>
            <person name="Ten Hoopen G.M."/>
            <person name="Coulibaly K."/>
            <person name="Kebe B.I."/>
            <person name="Melnick R.L."/>
            <person name="Guiltinan M.J."/>
            <person name="Tyler B.M."/>
            <person name="Meinhardt L.W."/>
            <person name="Bailey B.A."/>
        </authorList>
    </citation>
    <scope>NUCLEOTIDE SEQUENCE [LARGE SCALE GENOMIC DNA]</scope>
    <source>
        <strain evidence="3">sbr112.9</strain>
    </source>
</reference>
<feature type="region of interest" description="Disordered" evidence="1">
    <location>
        <begin position="1"/>
        <end position="49"/>
    </location>
</feature>
<comment type="caution">
    <text evidence="2">The sequence shown here is derived from an EMBL/GenBank/DDBJ whole genome shotgun (WGS) entry which is preliminary data.</text>
</comment>
<feature type="compositionally biased region" description="Polar residues" evidence="1">
    <location>
        <begin position="70"/>
        <end position="81"/>
    </location>
</feature>
<proteinExistence type="predicted"/>
<evidence type="ECO:0000313" key="3">
    <source>
        <dbReference type="Proteomes" id="UP000237271"/>
    </source>
</evidence>
<sequence>MESPVLRSQGMESPVHQSQGMESPVHQSQDTGSPELVSSGMESPELVSSGMVSPVHRFQGMESPELVSSGMVSQVHRSQGMESPVHKSRGMESPELVSSGMVSPGMESPAHKSQGMESPELVSSGMVSQVHRFQGMESPAHKSRGMESPELVSSGMVSQVHRSQGMESPVHKSQGMESPVLVSSGMESPVLRSQGKDRAMDEALYDEIVAKRLKKEKVTCAWISRIVREIFACQATSGATPDSQLLKRWIDLAVPLVDTGSGKHLMCVIPAGLTSYLRAGDIGIYNSFKDLLYLEINACEESGKVEYTRFGNPPAGFADSYLDWHTTRHDMYGEKFREKWEALTEGEQDEFDFNLDNLHDALDDIAQINE</sequence>
<name>A0A2P4YUZ1_9STRA</name>
<gene>
    <name evidence="2" type="ORF">PHPALM_397</name>
</gene>
<dbReference type="AlphaFoldDB" id="A0A2P4YUZ1"/>
<accession>A0A2P4YUZ1</accession>
<feature type="region of interest" description="Disordered" evidence="1">
    <location>
        <begin position="67"/>
        <end position="122"/>
    </location>
</feature>
<evidence type="ECO:0000313" key="2">
    <source>
        <dbReference type="EMBL" id="POM81609.1"/>
    </source>
</evidence>
<feature type="region of interest" description="Disordered" evidence="1">
    <location>
        <begin position="137"/>
        <end position="177"/>
    </location>
</feature>
<protein>
    <submittedName>
        <fullName evidence="2">Proline rich antigen 2</fullName>
    </submittedName>
</protein>
<keyword evidence="3" id="KW-1185">Reference proteome</keyword>
<feature type="compositionally biased region" description="Polar residues" evidence="1">
    <location>
        <begin position="15"/>
        <end position="32"/>
    </location>
</feature>
<dbReference type="Proteomes" id="UP000237271">
    <property type="component" value="Unassembled WGS sequence"/>
</dbReference>
<dbReference type="EMBL" id="NCKW01000044">
    <property type="protein sequence ID" value="POM81609.1"/>
    <property type="molecule type" value="Genomic_DNA"/>
</dbReference>
<dbReference type="OrthoDB" id="88845at2759"/>